<keyword evidence="4" id="KW-1185">Reference proteome</keyword>
<dbReference type="GO" id="GO:0003677">
    <property type="term" value="F:DNA binding"/>
    <property type="evidence" value="ECO:0007669"/>
    <property type="project" value="InterPro"/>
</dbReference>
<dbReference type="EMBL" id="CP006682">
    <property type="protein sequence ID" value="AHB36192.1"/>
    <property type="molecule type" value="Genomic_DNA"/>
</dbReference>
<sequence>MELRSVFKLIKISMPDMNQHNKTIAKYLLENLDNSEKINLKEISEGTGQSKATIFRFCRNLGFQGFAEFRKVVNDLNNNYIYSNHEIVIRNLYRKDLDEFYDFYFSILKFQRQSIKSLIYENKIEASSILIKNAKKIIIAASNINYNQAIDFKNKLVALGLNCFLEQDYRTLISLGNISNEDDLFITISLSNLNKSVLSIGKLAKSNNAKWLHIGTKKNSLEDPNIDMMLTFESNESQLWNLYSLRGEGLFQILNLVFASLLNHLPEKHD</sequence>
<dbReference type="GO" id="GO:0097367">
    <property type="term" value="F:carbohydrate derivative binding"/>
    <property type="evidence" value="ECO:0007669"/>
    <property type="project" value="InterPro"/>
</dbReference>
<feature type="domain" description="HTH rpiR-type" evidence="1">
    <location>
        <begin position="4"/>
        <end position="80"/>
    </location>
</feature>
<dbReference type="Pfam" id="PF01418">
    <property type="entry name" value="HTH_6"/>
    <property type="match status" value="1"/>
</dbReference>
<dbReference type="OrthoDB" id="389710at2"/>
<dbReference type="AlphaFoldDB" id="V5RHN6"/>
<dbReference type="InterPro" id="IPR046348">
    <property type="entry name" value="SIS_dom_sf"/>
</dbReference>
<dbReference type="InterPro" id="IPR036388">
    <property type="entry name" value="WH-like_DNA-bd_sf"/>
</dbReference>
<dbReference type="RefSeq" id="WP_023789126.1">
    <property type="nucleotide sequence ID" value="NC_022998.1"/>
</dbReference>
<evidence type="ECO:0000259" key="1">
    <source>
        <dbReference type="PROSITE" id="PS51071"/>
    </source>
</evidence>
<dbReference type="InterPro" id="IPR047640">
    <property type="entry name" value="RpiR-like"/>
</dbReference>
<gene>
    <name evidence="3" type="ORF">SAPIS_v1c03460</name>
</gene>
<dbReference type="PROSITE" id="PS51464">
    <property type="entry name" value="SIS"/>
    <property type="match status" value="1"/>
</dbReference>
<dbReference type="GO" id="GO:0003700">
    <property type="term" value="F:DNA-binding transcription factor activity"/>
    <property type="evidence" value="ECO:0007669"/>
    <property type="project" value="InterPro"/>
</dbReference>
<accession>V5RHN6</accession>
<dbReference type="GO" id="GO:1901135">
    <property type="term" value="P:carbohydrate derivative metabolic process"/>
    <property type="evidence" value="ECO:0007669"/>
    <property type="project" value="InterPro"/>
</dbReference>
<reference evidence="3 4" key="1">
    <citation type="journal article" date="2014" name="Genome Announc.">
        <title>Complete Genome Sequence of Spiroplasma apis B31T (ATCC 33834), a Bacterium Associated with May Disease of Honeybees (Apis mellifera).</title>
        <authorList>
            <person name="Ku C."/>
            <person name="Lo W.S."/>
            <person name="Chen L.L."/>
            <person name="Kuo C.H."/>
        </authorList>
    </citation>
    <scope>NUCLEOTIDE SEQUENCE [LARGE SCALE GENOMIC DNA]</scope>
    <source>
        <strain evidence="3">B31</strain>
    </source>
</reference>
<dbReference type="SUPFAM" id="SSF46689">
    <property type="entry name" value="Homeodomain-like"/>
    <property type="match status" value="1"/>
</dbReference>
<protein>
    <submittedName>
        <fullName evidence="3">RpiR family transcriptional regulator</fullName>
    </submittedName>
</protein>
<dbReference type="PATRIC" id="fig|1276258.3.peg.343"/>
<dbReference type="Gene3D" id="1.10.10.10">
    <property type="entry name" value="Winged helix-like DNA-binding domain superfamily/Winged helix DNA-binding domain"/>
    <property type="match status" value="1"/>
</dbReference>
<dbReference type="Proteomes" id="UP000018550">
    <property type="component" value="Chromosome"/>
</dbReference>
<dbReference type="InterPro" id="IPR009057">
    <property type="entry name" value="Homeodomain-like_sf"/>
</dbReference>
<dbReference type="STRING" id="1276258.SAPIS_v1c03460"/>
<proteinExistence type="predicted"/>
<dbReference type="InterPro" id="IPR001347">
    <property type="entry name" value="SIS_dom"/>
</dbReference>
<dbReference type="HOGENOM" id="CLU_1030179_0_0_14"/>
<dbReference type="PANTHER" id="PTHR30514">
    <property type="entry name" value="GLUCOKINASE"/>
    <property type="match status" value="1"/>
</dbReference>
<dbReference type="SUPFAM" id="SSF53697">
    <property type="entry name" value="SIS domain"/>
    <property type="match status" value="1"/>
</dbReference>
<feature type="domain" description="SIS" evidence="2">
    <location>
        <begin position="127"/>
        <end position="256"/>
    </location>
</feature>
<evidence type="ECO:0000313" key="4">
    <source>
        <dbReference type="Proteomes" id="UP000018550"/>
    </source>
</evidence>
<evidence type="ECO:0000259" key="2">
    <source>
        <dbReference type="PROSITE" id="PS51464"/>
    </source>
</evidence>
<dbReference type="PROSITE" id="PS51071">
    <property type="entry name" value="HTH_RPIR"/>
    <property type="match status" value="1"/>
</dbReference>
<organism evidence="3 4">
    <name type="scientific">Spiroplasma apis B31</name>
    <dbReference type="NCBI Taxonomy" id="1276258"/>
    <lineage>
        <taxon>Bacteria</taxon>
        <taxon>Bacillati</taxon>
        <taxon>Mycoplasmatota</taxon>
        <taxon>Mollicutes</taxon>
        <taxon>Entomoplasmatales</taxon>
        <taxon>Spiroplasmataceae</taxon>
        <taxon>Spiroplasma</taxon>
    </lineage>
</organism>
<dbReference type="Gene3D" id="3.40.50.10490">
    <property type="entry name" value="Glucose-6-phosphate isomerase like protein, domain 1"/>
    <property type="match status" value="1"/>
</dbReference>
<name>V5RHN6_SPIAP</name>
<evidence type="ECO:0000313" key="3">
    <source>
        <dbReference type="EMBL" id="AHB36192.1"/>
    </source>
</evidence>
<dbReference type="KEGG" id="sapi:SAPIS_v1c03460"/>
<dbReference type="PANTHER" id="PTHR30514:SF1">
    <property type="entry name" value="HTH-TYPE TRANSCRIPTIONAL REGULATOR HEXR-RELATED"/>
    <property type="match status" value="1"/>
</dbReference>
<dbReference type="eggNOG" id="COG1737">
    <property type="taxonomic scope" value="Bacteria"/>
</dbReference>
<dbReference type="InterPro" id="IPR000281">
    <property type="entry name" value="HTH_RpiR"/>
</dbReference>